<feature type="transmembrane region" description="Helical" evidence="12">
    <location>
        <begin position="186"/>
        <end position="205"/>
    </location>
</feature>
<dbReference type="Gene3D" id="1.10.10.60">
    <property type="entry name" value="Homeodomain-like"/>
    <property type="match status" value="1"/>
</dbReference>
<dbReference type="PROSITE" id="PS50922">
    <property type="entry name" value="TLC"/>
    <property type="match status" value="1"/>
</dbReference>
<evidence type="ECO:0000256" key="5">
    <source>
        <dbReference type="ARBA" id="ARBA00004991"/>
    </source>
</evidence>
<evidence type="ECO:0000313" key="15">
    <source>
        <dbReference type="Proteomes" id="UP000283509"/>
    </source>
</evidence>
<comment type="pathway">
    <text evidence="4">Lipid metabolism; sphingolipid metabolism.</text>
</comment>
<dbReference type="GO" id="GO:0050291">
    <property type="term" value="F:sphingosine N-acyltransferase activity"/>
    <property type="evidence" value="ECO:0007669"/>
    <property type="project" value="InterPro"/>
</dbReference>
<evidence type="ECO:0000256" key="9">
    <source>
        <dbReference type="ARBA" id="ARBA00049036"/>
    </source>
</evidence>
<reference evidence="14 15" key="1">
    <citation type="submission" date="2018-04" db="EMBL/GenBank/DDBJ databases">
        <authorList>
            <person name="Zhang X."/>
            <person name="Yuan J."/>
            <person name="Li F."/>
            <person name="Xiang J."/>
        </authorList>
    </citation>
    <scope>NUCLEOTIDE SEQUENCE [LARGE SCALE GENOMIC DNA]</scope>
    <source>
        <tissue evidence="14">Muscle</tissue>
    </source>
</reference>
<dbReference type="PIRSF" id="PIRSF005225">
    <property type="entry name" value="LAG1_LAC1"/>
    <property type="match status" value="1"/>
</dbReference>
<evidence type="ECO:0000256" key="4">
    <source>
        <dbReference type="ARBA" id="ARBA00004760"/>
    </source>
</evidence>
<dbReference type="PANTHER" id="PTHR12560">
    <property type="entry name" value="LONGEVITY ASSURANCE FACTOR 1 LAG1"/>
    <property type="match status" value="1"/>
</dbReference>
<feature type="domain" description="TLC" evidence="13">
    <location>
        <begin position="137"/>
        <end position="338"/>
    </location>
</feature>
<dbReference type="GO" id="GO:0005634">
    <property type="term" value="C:nucleus"/>
    <property type="evidence" value="ECO:0007669"/>
    <property type="project" value="UniProtKB-SubCell"/>
</dbReference>
<dbReference type="EMBL" id="QCYY01002601">
    <property type="protein sequence ID" value="ROT69128.1"/>
    <property type="molecule type" value="Genomic_DNA"/>
</dbReference>
<dbReference type="Proteomes" id="UP000283509">
    <property type="component" value="Unassembled WGS sequence"/>
</dbReference>
<keyword evidence="6 10" id="KW-0812">Transmembrane</keyword>
<reference evidence="14 15" key="2">
    <citation type="submission" date="2019-01" db="EMBL/GenBank/DDBJ databases">
        <title>The decoding of complex shrimp genome reveals the adaptation for benthos swimmer, frequently molting mechanism and breeding impact on genome.</title>
        <authorList>
            <person name="Sun Y."/>
            <person name="Gao Y."/>
            <person name="Yu Y."/>
        </authorList>
    </citation>
    <scope>NUCLEOTIDE SEQUENCE [LARGE SCALE GENOMIC DNA]</scope>
    <source>
        <tissue evidence="14">Muscle</tissue>
    </source>
</reference>
<dbReference type="InterPro" id="IPR016439">
    <property type="entry name" value="Lag1/Lac1-like"/>
</dbReference>
<dbReference type="OrthoDB" id="537032at2759"/>
<evidence type="ECO:0000256" key="3">
    <source>
        <dbReference type="ARBA" id="ARBA00004586"/>
    </source>
</evidence>
<sequence>MAAWMWHKFSSWFWNPDVWLPPNYSWEDLVPNEKIRYANWSDLWTYPIFMAFLAIGLRFLVLNKLVYRHIALAVGLRDVKPRPVVPNETLEQLFLRSKKQPPENEICQCAKQLQWTERKVERWLRQRQAMTRVNKFTKFMECAWQCTYYTFIFFYGLYVMSDKSWLWDIRNCWYEYPNHSVDIDVWWYYMISLSFYWSMTFTHFFEAKRKDFWQMFIHHMVTIALITFSWTCNLTRIGTLVLIVHDCADIPLQLAKMSIYSGHKAFCDAVFAIFAILWIITRVGIYPLWIVYSTAIEAPTILPMFPAYYIFNSLLIALLLLHIYWTYLILRIIATTISKGNVEDNRSSSDPSEVSEDNGEEKKQN</sequence>
<feature type="transmembrane region" description="Helical" evidence="12">
    <location>
        <begin position="309"/>
        <end position="330"/>
    </location>
</feature>
<dbReference type="Pfam" id="PF03798">
    <property type="entry name" value="TRAM_LAG1_CLN8"/>
    <property type="match status" value="1"/>
</dbReference>
<dbReference type="PANTHER" id="PTHR12560:SF0">
    <property type="entry name" value="LD18904P"/>
    <property type="match status" value="1"/>
</dbReference>
<keyword evidence="8 10" id="KW-0472">Membrane</keyword>
<evidence type="ECO:0000256" key="6">
    <source>
        <dbReference type="ARBA" id="ARBA00022692"/>
    </source>
</evidence>
<feature type="transmembrane region" description="Helical" evidence="12">
    <location>
        <begin position="142"/>
        <end position="160"/>
    </location>
</feature>
<evidence type="ECO:0000259" key="13">
    <source>
        <dbReference type="PROSITE" id="PS50922"/>
    </source>
</evidence>
<dbReference type="SUPFAM" id="SSF46689">
    <property type="entry name" value="Homeodomain-like"/>
    <property type="match status" value="1"/>
</dbReference>
<dbReference type="SMART" id="SM00724">
    <property type="entry name" value="TLC"/>
    <property type="match status" value="1"/>
</dbReference>
<evidence type="ECO:0000256" key="2">
    <source>
        <dbReference type="ARBA" id="ARBA00004127"/>
    </source>
</evidence>
<dbReference type="InterPro" id="IPR009057">
    <property type="entry name" value="Homeodomain-like_sf"/>
</dbReference>
<evidence type="ECO:0000256" key="8">
    <source>
        <dbReference type="ARBA" id="ARBA00023136"/>
    </source>
</evidence>
<evidence type="ECO:0000313" key="14">
    <source>
        <dbReference type="EMBL" id="ROT69128.1"/>
    </source>
</evidence>
<dbReference type="InterPro" id="IPR006634">
    <property type="entry name" value="TLC-dom"/>
</dbReference>
<organism evidence="14 15">
    <name type="scientific">Penaeus vannamei</name>
    <name type="common">Whiteleg shrimp</name>
    <name type="synonym">Litopenaeus vannamei</name>
    <dbReference type="NCBI Taxonomy" id="6689"/>
    <lineage>
        <taxon>Eukaryota</taxon>
        <taxon>Metazoa</taxon>
        <taxon>Ecdysozoa</taxon>
        <taxon>Arthropoda</taxon>
        <taxon>Crustacea</taxon>
        <taxon>Multicrustacea</taxon>
        <taxon>Malacostraca</taxon>
        <taxon>Eumalacostraca</taxon>
        <taxon>Eucarida</taxon>
        <taxon>Decapoda</taxon>
        <taxon>Dendrobranchiata</taxon>
        <taxon>Penaeoidea</taxon>
        <taxon>Penaeidae</taxon>
        <taxon>Penaeus</taxon>
    </lineage>
</organism>
<dbReference type="FunFam" id="1.10.10.60:FF:000020">
    <property type="entry name" value="Ceramide synthase 5"/>
    <property type="match status" value="1"/>
</dbReference>
<dbReference type="STRING" id="6689.A0A3R7PEX8"/>
<protein>
    <submittedName>
        <fullName evidence="14">Putative ceramide synthase 6</fullName>
    </submittedName>
</protein>
<feature type="transmembrane region" description="Helical" evidence="12">
    <location>
        <begin position="43"/>
        <end position="61"/>
    </location>
</feature>
<dbReference type="GO" id="GO:0046513">
    <property type="term" value="P:ceramide biosynthetic process"/>
    <property type="evidence" value="ECO:0007669"/>
    <property type="project" value="InterPro"/>
</dbReference>
<dbReference type="GO" id="GO:0005789">
    <property type="term" value="C:endoplasmic reticulum membrane"/>
    <property type="evidence" value="ECO:0007669"/>
    <property type="project" value="UniProtKB-SubCell"/>
</dbReference>
<gene>
    <name evidence="14" type="ORF">C7M84_012715</name>
</gene>
<evidence type="ECO:0000256" key="10">
    <source>
        <dbReference type="PROSITE-ProRule" id="PRU00205"/>
    </source>
</evidence>
<feature type="non-terminal residue" evidence="14">
    <location>
        <position position="1"/>
    </location>
</feature>
<accession>A0A3R7PEX8</accession>
<evidence type="ECO:0000256" key="11">
    <source>
        <dbReference type="SAM" id="MobiDB-lite"/>
    </source>
</evidence>
<comment type="catalytic activity">
    <reaction evidence="9">
        <text>sphinganine + octadecanoyl-CoA = N-(octadecanoyl)-sphinganine + CoA + H(+)</text>
        <dbReference type="Rhea" id="RHEA:36547"/>
        <dbReference type="ChEBI" id="CHEBI:15378"/>
        <dbReference type="ChEBI" id="CHEBI:57287"/>
        <dbReference type="ChEBI" id="CHEBI:57394"/>
        <dbReference type="ChEBI" id="CHEBI:57817"/>
        <dbReference type="ChEBI" id="CHEBI:67033"/>
    </reaction>
    <physiologicalReaction direction="left-to-right" evidence="9">
        <dbReference type="Rhea" id="RHEA:36548"/>
    </physiologicalReaction>
</comment>
<keyword evidence="15" id="KW-1185">Reference proteome</keyword>
<feature type="region of interest" description="Disordered" evidence="11">
    <location>
        <begin position="341"/>
        <end position="365"/>
    </location>
</feature>
<name>A0A3R7PEX8_PENVA</name>
<evidence type="ECO:0000256" key="1">
    <source>
        <dbReference type="ARBA" id="ARBA00004123"/>
    </source>
</evidence>
<comment type="caution">
    <text evidence="14">The sequence shown here is derived from an EMBL/GenBank/DDBJ whole genome shotgun (WGS) entry which is preliminary data.</text>
</comment>
<comment type="pathway">
    <text evidence="5">Sphingolipid metabolism.</text>
</comment>
<evidence type="ECO:0000256" key="7">
    <source>
        <dbReference type="ARBA" id="ARBA00022989"/>
    </source>
</evidence>
<evidence type="ECO:0000256" key="12">
    <source>
        <dbReference type="SAM" id="Phobius"/>
    </source>
</evidence>
<dbReference type="AlphaFoldDB" id="A0A3R7PEX8"/>
<keyword evidence="7 12" id="KW-1133">Transmembrane helix</keyword>
<comment type="subcellular location">
    <subcellularLocation>
        <location evidence="2">Endomembrane system</location>
        <topology evidence="2">Multi-pass membrane protein</topology>
    </subcellularLocation>
    <subcellularLocation>
        <location evidence="3">Endoplasmic reticulum membrane</location>
    </subcellularLocation>
    <subcellularLocation>
        <location evidence="1">Nucleus</location>
    </subcellularLocation>
</comment>
<dbReference type="UniPathway" id="UPA00222"/>
<feature type="transmembrane region" description="Helical" evidence="12">
    <location>
        <begin position="266"/>
        <end position="289"/>
    </location>
</feature>
<proteinExistence type="predicted"/>